<evidence type="ECO:0000256" key="3">
    <source>
        <dbReference type="ARBA" id="ARBA00022741"/>
    </source>
</evidence>
<evidence type="ECO:0000256" key="5">
    <source>
        <dbReference type="ARBA" id="ARBA00022906"/>
    </source>
</evidence>
<evidence type="ECO:0000313" key="9">
    <source>
        <dbReference type="Proteomes" id="UP000541109"/>
    </source>
</evidence>
<dbReference type="GO" id="GO:0005524">
    <property type="term" value="F:ATP binding"/>
    <property type="evidence" value="ECO:0007669"/>
    <property type="project" value="UniProtKB-KW"/>
</dbReference>
<dbReference type="FunFam" id="3.40.50.300:FF:000134">
    <property type="entry name" value="Iron-enterobactin ABC transporter ATP-binding protein"/>
    <property type="match status" value="1"/>
</dbReference>
<dbReference type="Proteomes" id="UP000541109">
    <property type="component" value="Unassembled WGS sequence"/>
</dbReference>
<dbReference type="PANTHER" id="PTHR42734">
    <property type="entry name" value="METAL TRANSPORT SYSTEM ATP-BINDING PROTEIN TM_0124-RELATED"/>
    <property type="match status" value="1"/>
</dbReference>
<dbReference type="InterPro" id="IPR027417">
    <property type="entry name" value="P-loop_NTPase"/>
</dbReference>
<dbReference type="AlphaFoldDB" id="A0A839ALA5"/>
<evidence type="ECO:0000259" key="7">
    <source>
        <dbReference type="PROSITE" id="PS50893"/>
    </source>
</evidence>
<dbReference type="InterPro" id="IPR003439">
    <property type="entry name" value="ABC_transporter-like_ATP-bd"/>
</dbReference>
<evidence type="ECO:0000313" key="8">
    <source>
        <dbReference type="EMBL" id="MBA5779229.1"/>
    </source>
</evidence>
<dbReference type="GO" id="GO:0006829">
    <property type="term" value="P:zinc ion transport"/>
    <property type="evidence" value="ECO:0007669"/>
    <property type="project" value="UniProtKB-KW"/>
</dbReference>
<keyword evidence="9" id="KW-1185">Reference proteome</keyword>
<keyword evidence="3" id="KW-0547">Nucleotide-binding</keyword>
<keyword evidence="2" id="KW-0813">Transport</keyword>
<evidence type="ECO:0000256" key="2">
    <source>
        <dbReference type="ARBA" id="ARBA00022448"/>
    </source>
</evidence>
<dbReference type="SUPFAM" id="SSF52540">
    <property type="entry name" value="P-loop containing nucleoside triphosphate hydrolases"/>
    <property type="match status" value="1"/>
</dbReference>
<name>A0A839ALA5_9HYPH</name>
<keyword evidence="6" id="KW-0406">Ion transport</keyword>
<dbReference type="GO" id="GO:0016887">
    <property type="term" value="F:ATP hydrolysis activity"/>
    <property type="evidence" value="ECO:0007669"/>
    <property type="project" value="InterPro"/>
</dbReference>
<comment type="similarity">
    <text evidence="1">Belongs to the ABC transporter superfamily.</text>
</comment>
<dbReference type="Gene3D" id="3.40.50.300">
    <property type="entry name" value="P-loop containing nucleotide triphosphate hydrolases"/>
    <property type="match status" value="1"/>
</dbReference>
<dbReference type="RefSeq" id="WP_182168053.1">
    <property type="nucleotide sequence ID" value="NZ_JACFXV010000066.1"/>
</dbReference>
<evidence type="ECO:0000256" key="6">
    <source>
        <dbReference type="ARBA" id="ARBA00023065"/>
    </source>
</evidence>
<protein>
    <submittedName>
        <fullName evidence="8">Metal ABC transporter ATP-binding protein</fullName>
    </submittedName>
</protein>
<dbReference type="PROSITE" id="PS50893">
    <property type="entry name" value="ABC_TRANSPORTER_2"/>
    <property type="match status" value="1"/>
</dbReference>
<keyword evidence="4 8" id="KW-0067">ATP-binding</keyword>
<evidence type="ECO:0000256" key="1">
    <source>
        <dbReference type="ARBA" id="ARBA00005417"/>
    </source>
</evidence>
<reference evidence="8 9" key="1">
    <citation type="submission" date="2020-07" db="EMBL/GenBank/DDBJ databases">
        <title>Stappia sp., F7233, whole genome shotgun sequencing project.</title>
        <authorList>
            <person name="Jiang S."/>
            <person name="Liu Z.W."/>
            <person name="Du Z.J."/>
        </authorList>
    </citation>
    <scope>NUCLEOTIDE SEQUENCE [LARGE SCALE GENOMIC DNA]</scope>
    <source>
        <strain evidence="8 9">F7233</strain>
    </source>
</reference>
<proteinExistence type="inferred from homology"/>
<feature type="domain" description="ABC transporter" evidence="7">
    <location>
        <begin position="30"/>
        <end position="262"/>
    </location>
</feature>
<accession>A0A839ALA5</accession>
<keyword evidence="5" id="KW-0864">Zinc transport</keyword>
<dbReference type="PANTHER" id="PTHR42734:SF5">
    <property type="entry name" value="IRON TRANSPORT SYSTEM ATP-BINDING PROTEIN HI_0361-RELATED"/>
    <property type="match status" value="1"/>
</dbReference>
<sequence>MKIDHVSGGATKIALAEAGRRDVLDPGSPLAVAGLTVAYDRKPVLWNASFSAPEGELTAIVGPNGAGKSTFLKASLSLIPRLSGEISVYGKPMEAARGDVAYVPQRSSVDWDFPATALDVVTMGLYRQIGWFRWPGRKDRERARAMLELVGMEAFSDRQIGQLSGGQQQRVFLARALAQDARVYLMDEPFAGVDAATERAIVDVLRKLLAEGKTVLVVHHDLETVPLYFSHVLFLNAGTVASGPVTETFTAENLQKTYGGRLAATQLAALGEAAKVRG</sequence>
<dbReference type="SMART" id="SM00382">
    <property type="entry name" value="AAA"/>
    <property type="match status" value="1"/>
</dbReference>
<dbReference type="Pfam" id="PF00005">
    <property type="entry name" value="ABC_tran"/>
    <property type="match status" value="1"/>
</dbReference>
<dbReference type="InterPro" id="IPR017871">
    <property type="entry name" value="ABC_transporter-like_CS"/>
</dbReference>
<gene>
    <name evidence="8" type="ORF">H2509_19035</name>
</gene>
<dbReference type="CDD" id="cd03235">
    <property type="entry name" value="ABC_Metallic_Cations"/>
    <property type="match status" value="1"/>
</dbReference>
<dbReference type="PROSITE" id="PS00211">
    <property type="entry name" value="ABC_TRANSPORTER_1"/>
    <property type="match status" value="1"/>
</dbReference>
<keyword evidence="5" id="KW-0862">Zinc</keyword>
<dbReference type="InterPro" id="IPR050153">
    <property type="entry name" value="Metal_Ion_Import_ABC"/>
</dbReference>
<organism evidence="8 9">
    <name type="scientific">Stappia albiluteola</name>
    <dbReference type="NCBI Taxonomy" id="2758565"/>
    <lineage>
        <taxon>Bacteria</taxon>
        <taxon>Pseudomonadati</taxon>
        <taxon>Pseudomonadota</taxon>
        <taxon>Alphaproteobacteria</taxon>
        <taxon>Hyphomicrobiales</taxon>
        <taxon>Stappiaceae</taxon>
        <taxon>Stappia</taxon>
    </lineage>
</organism>
<comment type="caution">
    <text evidence="8">The sequence shown here is derived from an EMBL/GenBank/DDBJ whole genome shotgun (WGS) entry which is preliminary data.</text>
</comment>
<dbReference type="EMBL" id="JACFXV010000066">
    <property type="protein sequence ID" value="MBA5779229.1"/>
    <property type="molecule type" value="Genomic_DNA"/>
</dbReference>
<evidence type="ECO:0000256" key="4">
    <source>
        <dbReference type="ARBA" id="ARBA00022840"/>
    </source>
</evidence>
<dbReference type="InterPro" id="IPR003593">
    <property type="entry name" value="AAA+_ATPase"/>
</dbReference>